<protein>
    <submittedName>
        <fullName evidence="1">Uncharacterized protein</fullName>
    </submittedName>
</protein>
<gene>
    <name evidence="1" type="ORF">FB45DRAFT_921495</name>
</gene>
<evidence type="ECO:0000313" key="2">
    <source>
        <dbReference type="Proteomes" id="UP001221142"/>
    </source>
</evidence>
<accession>A0AAD7BQD7</accession>
<organism evidence="1 2">
    <name type="scientific">Roridomyces roridus</name>
    <dbReference type="NCBI Taxonomy" id="1738132"/>
    <lineage>
        <taxon>Eukaryota</taxon>
        <taxon>Fungi</taxon>
        <taxon>Dikarya</taxon>
        <taxon>Basidiomycota</taxon>
        <taxon>Agaricomycotina</taxon>
        <taxon>Agaricomycetes</taxon>
        <taxon>Agaricomycetidae</taxon>
        <taxon>Agaricales</taxon>
        <taxon>Marasmiineae</taxon>
        <taxon>Mycenaceae</taxon>
        <taxon>Roridomyces</taxon>
    </lineage>
</organism>
<dbReference type="AlphaFoldDB" id="A0AAD7BQD7"/>
<reference evidence="1" key="1">
    <citation type="submission" date="2023-03" db="EMBL/GenBank/DDBJ databases">
        <title>Massive genome expansion in bonnet fungi (Mycena s.s.) driven by repeated elements and novel gene families across ecological guilds.</title>
        <authorList>
            <consortium name="Lawrence Berkeley National Laboratory"/>
            <person name="Harder C.B."/>
            <person name="Miyauchi S."/>
            <person name="Viragh M."/>
            <person name="Kuo A."/>
            <person name="Thoen E."/>
            <person name="Andreopoulos B."/>
            <person name="Lu D."/>
            <person name="Skrede I."/>
            <person name="Drula E."/>
            <person name="Henrissat B."/>
            <person name="Morin E."/>
            <person name="Kohler A."/>
            <person name="Barry K."/>
            <person name="LaButti K."/>
            <person name="Morin E."/>
            <person name="Salamov A."/>
            <person name="Lipzen A."/>
            <person name="Mereny Z."/>
            <person name="Hegedus B."/>
            <person name="Baldrian P."/>
            <person name="Stursova M."/>
            <person name="Weitz H."/>
            <person name="Taylor A."/>
            <person name="Grigoriev I.V."/>
            <person name="Nagy L.G."/>
            <person name="Martin F."/>
            <person name="Kauserud H."/>
        </authorList>
    </citation>
    <scope>NUCLEOTIDE SEQUENCE</scope>
    <source>
        <strain evidence="1">9284</strain>
    </source>
</reference>
<evidence type="ECO:0000313" key="1">
    <source>
        <dbReference type="EMBL" id="KAJ7627494.1"/>
    </source>
</evidence>
<dbReference type="EMBL" id="JARKIF010000011">
    <property type="protein sequence ID" value="KAJ7627494.1"/>
    <property type="molecule type" value="Genomic_DNA"/>
</dbReference>
<sequence length="413" mass="47865">MREKKPKRCVVNPQFMRCRQEFLQEYHQYVSRHAGICHPNILQIFGVSNFSCKYAVIVQDDLLPYDVYLSLQRSSFILEIYLYAYWSTEFRDALKYILDCKGWTFWIRRLSGRLCIEIESSHINEPWLVDIDSVYDPRLLGYGGLAQLDWNNPKWDSTAVEFFTISQFHRIFGANLFNLEDIPADQDPADEVHLGTILLAPGDSEEVYEVAYLPAIKDNLSVWQCIQPGCRADIMDNGWTRFNSWDIYGEQISFHLSIGNTHQPLVGDIWIAQANHVFEQLRVTSGHNNYVFTYAVEFRSQNLLTSTSDPPHGYLFLCPLDHFQTGRNSFRLPDVFWFWSIDPTGQNFATEDQAVILGFPELRMQCPTYQGYCWDTRAYEGLAAFHAAKGFNPKSQDLAIHLGLPLYELCDPR</sequence>
<dbReference type="Proteomes" id="UP001221142">
    <property type="component" value="Unassembled WGS sequence"/>
</dbReference>
<keyword evidence="2" id="KW-1185">Reference proteome</keyword>
<comment type="caution">
    <text evidence="1">The sequence shown here is derived from an EMBL/GenBank/DDBJ whole genome shotgun (WGS) entry which is preliminary data.</text>
</comment>
<proteinExistence type="predicted"/>
<name>A0AAD7BQD7_9AGAR</name>